<evidence type="ECO:0000313" key="1">
    <source>
        <dbReference type="EMBL" id="OMC32752.1"/>
    </source>
</evidence>
<reference evidence="1 2" key="1">
    <citation type="submission" date="2016-07" db="EMBL/GenBank/DDBJ databases">
        <authorList>
            <person name="Sutton G."/>
            <person name="Brinkac L."/>
            <person name="Sanka R."/>
            <person name="Adams M."/>
            <person name="Lau E."/>
            <person name="Kumar A."/>
            <person name="Macaden R."/>
        </authorList>
    </citation>
    <scope>NUCLEOTIDE SEQUENCE [LARGE SCALE GENOMIC DNA]</scope>
    <source>
        <strain evidence="1 2">GA-0871</strain>
    </source>
</reference>
<organism evidence="1 2">
    <name type="scientific">Mycolicibacterium fortuitum</name>
    <name type="common">Mycobacterium fortuitum</name>
    <dbReference type="NCBI Taxonomy" id="1766"/>
    <lineage>
        <taxon>Bacteria</taxon>
        <taxon>Bacillati</taxon>
        <taxon>Actinomycetota</taxon>
        <taxon>Actinomycetes</taxon>
        <taxon>Mycobacteriales</taxon>
        <taxon>Mycobacteriaceae</taxon>
        <taxon>Mycolicibacterium</taxon>
    </lineage>
</organism>
<evidence type="ECO:0000313" key="2">
    <source>
        <dbReference type="Proteomes" id="UP000187001"/>
    </source>
</evidence>
<protein>
    <recommendedName>
        <fullName evidence="3">Restriction endonuclease</fullName>
    </recommendedName>
</protein>
<dbReference type="AlphaFoldDB" id="A0ABD6QDQ4"/>
<dbReference type="EMBL" id="MBER01000184">
    <property type="protein sequence ID" value="OMC32752.1"/>
    <property type="molecule type" value="Genomic_DNA"/>
</dbReference>
<name>A0ABD6QDQ4_MYCFO</name>
<dbReference type="InterPro" id="IPR019292">
    <property type="entry name" value="McrC"/>
</dbReference>
<dbReference type="PANTHER" id="PTHR38733:SF1">
    <property type="entry name" value="TYPE IV METHYL-DIRECTED RESTRICTION ENZYME ECOKMCRBC"/>
    <property type="match status" value="1"/>
</dbReference>
<proteinExistence type="predicted"/>
<sequence length="358" mass="39270">MRCQAVTGSEYRIRVSDAVGVIGLEHTQLIVEPKIALSHLLYLFAASEQFPRHLLERTQIGSDASFFNVIAAWFVQSCEALLRHGLVSDYARVTGDLACARGRIHTVKTARSILVGRPVIRCDYDLRSDDTSLNRVLKAASLRLLGWPALTDDLHARCRRIQHRLSDVGDLEPWDTTVRLDALTRIYKDALPLALLILKGSSVAIHEGPHSTWTFLCRTPEAVEVGVRNSLSQRLETHCKVTKRGMVLTGDRKRTLNPDLVFGDAAAVGDVKYKVSLDGSIGRADLNQIATFATGYGVNAGVVIAFSGEAVGERVGIGPIEVRGLNWDIRDRDPEHAADRLADHLVTWLGSIPGKGIS</sequence>
<dbReference type="Pfam" id="PF10117">
    <property type="entry name" value="McrBC"/>
    <property type="match status" value="1"/>
</dbReference>
<comment type="caution">
    <text evidence="1">The sequence shown here is derived from an EMBL/GenBank/DDBJ whole genome shotgun (WGS) entry which is preliminary data.</text>
</comment>
<gene>
    <name evidence="1" type="ORF">A5742_15485</name>
</gene>
<evidence type="ECO:0008006" key="3">
    <source>
        <dbReference type="Google" id="ProtNLM"/>
    </source>
</evidence>
<dbReference type="Proteomes" id="UP000187001">
    <property type="component" value="Unassembled WGS sequence"/>
</dbReference>
<dbReference type="PANTHER" id="PTHR38733">
    <property type="entry name" value="PROTEIN MCRC"/>
    <property type="match status" value="1"/>
</dbReference>
<accession>A0ABD6QDQ4</accession>